<keyword evidence="2" id="KW-1133">Transmembrane helix</keyword>
<feature type="transmembrane region" description="Helical" evidence="2">
    <location>
        <begin position="23"/>
        <end position="45"/>
    </location>
</feature>
<organism evidence="3 4">
    <name type="scientific">Microbacterium saperdae</name>
    <dbReference type="NCBI Taxonomy" id="69368"/>
    <lineage>
        <taxon>Bacteria</taxon>
        <taxon>Bacillati</taxon>
        <taxon>Actinomycetota</taxon>
        <taxon>Actinomycetes</taxon>
        <taxon>Micrococcales</taxon>
        <taxon>Microbacteriaceae</taxon>
        <taxon>Microbacterium</taxon>
    </lineage>
</organism>
<feature type="compositionally biased region" description="Pro residues" evidence="1">
    <location>
        <begin position="54"/>
        <end position="91"/>
    </location>
</feature>
<proteinExistence type="predicted"/>
<feature type="region of interest" description="Disordered" evidence="1">
    <location>
        <begin position="48"/>
        <end position="96"/>
    </location>
</feature>
<gene>
    <name evidence="3" type="ORF">FB560_2314</name>
</gene>
<comment type="caution">
    <text evidence="3">The sequence shown here is derived from an EMBL/GenBank/DDBJ whole genome shotgun (WGS) entry which is preliminary data.</text>
</comment>
<accession>A0A543BP93</accession>
<evidence type="ECO:0000256" key="2">
    <source>
        <dbReference type="SAM" id="Phobius"/>
    </source>
</evidence>
<protein>
    <submittedName>
        <fullName evidence="3">Uncharacterized protein</fullName>
    </submittedName>
</protein>
<dbReference type="EMBL" id="VFOX01000001">
    <property type="protein sequence ID" value="TQL86651.1"/>
    <property type="molecule type" value="Genomic_DNA"/>
</dbReference>
<keyword evidence="4" id="KW-1185">Reference proteome</keyword>
<keyword evidence="2" id="KW-0812">Transmembrane</keyword>
<sequence length="195" mass="20160">MSEQQPELRWAPIPPAPKRRGRIWLIVGLSVLAVAIVITLLVLFLPRGGSAEPSPSPSSSPSPTPSATPTQTPTPEPTPTPTPETSPPPVADPDLDTFTTLVQPRLDDAVTGLGFLPGMSGQEAAQIVDQLQQDAERLADSVAPSSIATEWSNAVADYASKLVSLRSAIDSGASTGAPLTAASNSLQALRALVGL</sequence>
<dbReference type="RefSeq" id="WP_188895129.1">
    <property type="nucleotide sequence ID" value="NZ_VFOX01000001.1"/>
</dbReference>
<reference evidence="3 4" key="1">
    <citation type="submission" date="2019-06" db="EMBL/GenBank/DDBJ databases">
        <title>Sequencing the genomes of 1000 actinobacteria strains.</title>
        <authorList>
            <person name="Klenk H.-P."/>
        </authorList>
    </citation>
    <scope>NUCLEOTIDE SEQUENCE [LARGE SCALE GENOMIC DNA]</scope>
    <source>
        <strain evidence="3 4">DSM 20169</strain>
    </source>
</reference>
<evidence type="ECO:0000256" key="1">
    <source>
        <dbReference type="SAM" id="MobiDB-lite"/>
    </source>
</evidence>
<name>A0A543BP93_9MICO</name>
<keyword evidence="2" id="KW-0472">Membrane</keyword>
<dbReference type="Proteomes" id="UP000317209">
    <property type="component" value="Unassembled WGS sequence"/>
</dbReference>
<evidence type="ECO:0000313" key="4">
    <source>
        <dbReference type="Proteomes" id="UP000317209"/>
    </source>
</evidence>
<dbReference type="AlphaFoldDB" id="A0A543BP93"/>
<evidence type="ECO:0000313" key="3">
    <source>
        <dbReference type="EMBL" id="TQL86651.1"/>
    </source>
</evidence>